<dbReference type="GO" id="GO:0005886">
    <property type="term" value="C:plasma membrane"/>
    <property type="evidence" value="ECO:0007669"/>
    <property type="project" value="UniProtKB-SubCell"/>
</dbReference>
<dbReference type="Pfam" id="PF03007">
    <property type="entry name" value="WS_DGAT_cat"/>
    <property type="match status" value="1"/>
</dbReference>
<dbReference type="Proteomes" id="UP000275267">
    <property type="component" value="Unassembled WGS sequence"/>
</dbReference>
<proteinExistence type="inferred from homology"/>
<comment type="catalytic activity">
    <reaction evidence="10">
        <text>an acyl-CoA + a 1,2-diacyl-sn-glycerol = a triacyl-sn-glycerol + CoA</text>
        <dbReference type="Rhea" id="RHEA:10868"/>
        <dbReference type="ChEBI" id="CHEBI:17815"/>
        <dbReference type="ChEBI" id="CHEBI:57287"/>
        <dbReference type="ChEBI" id="CHEBI:58342"/>
        <dbReference type="ChEBI" id="CHEBI:64615"/>
        <dbReference type="EC" id="2.3.1.20"/>
    </reaction>
</comment>
<name>A0A3L6R253_PANMI</name>
<feature type="domain" description="O-acyltransferase WSD1-like N-terminal" evidence="13">
    <location>
        <begin position="79"/>
        <end position="310"/>
    </location>
</feature>
<feature type="transmembrane region" description="Helical" evidence="12">
    <location>
        <begin position="427"/>
        <end position="452"/>
    </location>
</feature>
<comment type="pathway">
    <text evidence="4">Lipid metabolism.</text>
</comment>
<feature type="region of interest" description="Disordered" evidence="11">
    <location>
        <begin position="603"/>
        <end position="643"/>
    </location>
</feature>
<dbReference type="PANTHER" id="PTHR31650:SF47">
    <property type="entry name" value="OS01G0681000 PROTEIN"/>
    <property type="match status" value="1"/>
</dbReference>
<evidence type="ECO:0000256" key="6">
    <source>
        <dbReference type="ARBA" id="ARBA00022824"/>
    </source>
</evidence>
<comment type="caution">
    <text evidence="15">The sequence shown here is derived from an EMBL/GenBank/DDBJ whole genome shotgun (WGS) entry which is preliminary data.</text>
</comment>
<dbReference type="InterPro" id="IPR045034">
    <property type="entry name" value="O-acyltransferase_WSD1-like"/>
</dbReference>
<evidence type="ECO:0000313" key="15">
    <source>
        <dbReference type="EMBL" id="RLM93106.1"/>
    </source>
</evidence>
<evidence type="ECO:0000259" key="13">
    <source>
        <dbReference type="Pfam" id="PF03007"/>
    </source>
</evidence>
<evidence type="ECO:0000313" key="16">
    <source>
        <dbReference type="Proteomes" id="UP000275267"/>
    </source>
</evidence>
<comment type="similarity">
    <text evidence="8">In the N-terminal section; belongs to the long-chain O-acyltransferase family.</text>
</comment>
<keyword evidence="6" id="KW-0256">Endoplasmic reticulum</keyword>
<dbReference type="GO" id="GO:0019432">
    <property type="term" value="P:triglyceride biosynthetic process"/>
    <property type="evidence" value="ECO:0007669"/>
    <property type="project" value="UniProtKB-UniPathway"/>
</dbReference>
<comment type="catalytic activity">
    <reaction evidence="9">
        <text>a long chain fatty alcohol + a fatty acyl-CoA = a long-chain alcohol wax ester + CoA</text>
        <dbReference type="Rhea" id="RHEA:38443"/>
        <dbReference type="ChEBI" id="CHEBI:17135"/>
        <dbReference type="ChEBI" id="CHEBI:57287"/>
        <dbReference type="ChEBI" id="CHEBI:77636"/>
        <dbReference type="ChEBI" id="CHEBI:235323"/>
        <dbReference type="EC" id="2.3.1.75"/>
    </reaction>
</comment>
<evidence type="ECO:0000256" key="12">
    <source>
        <dbReference type="SAM" id="Phobius"/>
    </source>
</evidence>
<evidence type="ECO:0000256" key="5">
    <source>
        <dbReference type="ARBA" id="ARBA00022679"/>
    </source>
</evidence>
<evidence type="ECO:0000256" key="3">
    <source>
        <dbReference type="ARBA" id="ARBA00004771"/>
    </source>
</evidence>
<dbReference type="STRING" id="4540.A0A3L6R253"/>
<dbReference type="Pfam" id="PF06974">
    <property type="entry name" value="WS_DGAT_C"/>
    <property type="match status" value="1"/>
</dbReference>
<dbReference type="UniPathway" id="UPA00282"/>
<protein>
    <submittedName>
        <fullName evidence="15">O-acyltransferase WSD1-like</fullName>
    </submittedName>
</protein>
<comment type="pathway">
    <text evidence="3">Glycerolipid metabolism; triacylglycerol biosynthesis.</text>
</comment>
<dbReference type="SUPFAM" id="SSF52777">
    <property type="entry name" value="CoA-dependent acyltransferases"/>
    <property type="match status" value="1"/>
</dbReference>
<organism evidence="15 16">
    <name type="scientific">Panicum miliaceum</name>
    <name type="common">Proso millet</name>
    <name type="synonym">Broomcorn millet</name>
    <dbReference type="NCBI Taxonomy" id="4540"/>
    <lineage>
        <taxon>Eukaryota</taxon>
        <taxon>Viridiplantae</taxon>
        <taxon>Streptophyta</taxon>
        <taxon>Embryophyta</taxon>
        <taxon>Tracheophyta</taxon>
        <taxon>Spermatophyta</taxon>
        <taxon>Magnoliopsida</taxon>
        <taxon>Liliopsida</taxon>
        <taxon>Poales</taxon>
        <taxon>Poaceae</taxon>
        <taxon>PACMAD clade</taxon>
        <taxon>Panicoideae</taxon>
        <taxon>Panicodae</taxon>
        <taxon>Paniceae</taxon>
        <taxon>Panicinae</taxon>
        <taxon>Panicum</taxon>
        <taxon>Panicum sect. Panicum</taxon>
    </lineage>
</organism>
<dbReference type="OrthoDB" id="619536at2759"/>
<dbReference type="GO" id="GO:0004144">
    <property type="term" value="F:diacylglycerol O-acyltransferase activity"/>
    <property type="evidence" value="ECO:0007669"/>
    <property type="project" value="UniProtKB-EC"/>
</dbReference>
<keyword evidence="16" id="KW-1185">Reference proteome</keyword>
<evidence type="ECO:0000256" key="4">
    <source>
        <dbReference type="ARBA" id="ARBA00005189"/>
    </source>
</evidence>
<gene>
    <name evidence="15" type="ORF">C2845_PM08G22100</name>
</gene>
<dbReference type="AlphaFoldDB" id="A0A3L6R253"/>
<evidence type="ECO:0000259" key="14">
    <source>
        <dbReference type="Pfam" id="PF06974"/>
    </source>
</evidence>
<keyword evidence="5" id="KW-0808">Transferase</keyword>
<accession>A0A3L6R253</accession>
<dbReference type="InterPro" id="IPR004255">
    <property type="entry name" value="O-acyltransferase_WSD1_N"/>
</dbReference>
<evidence type="ECO:0000256" key="11">
    <source>
        <dbReference type="SAM" id="MobiDB-lite"/>
    </source>
</evidence>
<dbReference type="EMBL" id="PQIB02000010">
    <property type="protein sequence ID" value="RLM93106.1"/>
    <property type="molecule type" value="Genomic_DNA"/>
</dbReference>
<dbReference type="Gene3D" id="3.30.559.10">
    <property type="entry name" value="Chloramphenicol acetyltransferase-like domain"/>
    <property type="match status" value="1"/>
</dbReference>
<sequence>MDPGAGASATLRKRALSIDTAAAAAIEFESKAAAGREDEAVGADAVAEEEPVSPTRRLFREPHFRCHIVSVFGLAAPVDLPALRAGVAATLARHPRFCNVQVLNEFETDARPKWVRTAVNLDDHIIVPELDPAAVAADPGRALEDYVPSLSTRPMDHAVHVLDFPTAEAAAAVALRVHHSVGDGVSMLSLFMACTRSAADPGALPALPPARRAGPVHAVRRRRRPRQTLSSPAGAVLDALVALAAWVVAFLVLAWHTAVDVARFVATAASLLGDAPTVLKGREGTEFRPKRFVNRTLSLDDIKFVKNAMSCIEEIFNTQISFALIHAPFQTVNDVLLGITSAALSRYYFCKTGESDSKSITVRSAVLVNLRPTPGIQSGKDNGARWGNKIGYMLIPFHLARHDDPVEYVRRATKVARRKKSSMESVFTFWSGYMVLKLFGIKAAAALCYGMFTHTTLSFSNMVGPTEQVLFCGNPIVYIAPGTYGHPHESQFPDCHQLLDDFAESLRLIREAAPRKPEAAMRLSFHPRIQDQGHHNASSEVNDVRRRRHDLRQPKLGKAFVRNPKTLPPSSTTAAGHEIGIDEYDQHGSARWKKKVQAVAPKMCQPWQPKAIPPDPTSATKENERDGRTTRGVEAAVAARPAH</sequence>
<dbReference type="PANTHER" id="PTHR31650">
    <property type="entry name" value="O-ACYLTRANSFERASE (WSD1-LIKE) FAMILY PROTEIN"/>
    <property type="match status" value="1"/>
</dbReference>
<dbReference type="InterPro" id="IPR009721">
    <property type="entry name" value="O-acyltransferase_WSD1_C"/>
</dbReference>
<feature type="transmembrane region" description="Helical" evidence="12">
    <location>
        <begin position="229"/>
        <end position="255"/>
    </location>
</feature>
<keyword evidence="7" id="KW-0012">Acyltransferase</keyword>
<dbReference type="GO" id="GO:0005789">
    <property type="term" value="C:endoplasmic reticulum membrane"/>
    <property type="evidence" value="ECO:0007669"/>
    <property type="project" value="UniProtKB-SubCell"/>
</dbReference>
<dbReference type="GO" id="GO:0047196">
    <property type="term" value="F:long-chain-alcohol O-fatty-acyltransferase activity"/>
    <property type="evidence" value="ECO:0007669"/>
    <property type="project" value="UniProtKB-EC"/>
</dbReference>
<feature type="domain" description="O-acyltransferase WSD1 C-terminal" evidence="14">
    <location>
        <begin position="386"/>
        <end position="488"/>
    </location>
</feature>
<keyword evidence="12" id="KW-1133">Transmembrane helix</keyword>
<comment type="subcellular location">
    <subcellularLocation>
        <location evidence="1">Cell membrane</location>
        <topology evidence="1">Single-pass membrane protein</topology>
    </subcellularLocation>
    <subcellularLocation>
        <location evidence="2">Endoplasmic reticulum membrane</location>
    </subcellularLocation>
</comment>
<evidence type="ECO:0000256" key="1">
    <source>
        <dbReference type="ARBA" id="ARBA00004162"/>
    </source>
</evidence>
<evidence type="ECO:0000256" key="8">
    <source>
        <dbReference type="ARBA" id="ARBA00024360"/>
    </source>
</evidence>
<evidence type="ECO:0000256" key="10">
    <source>
        <dbReference type="ARBA" id="ARBA00048109"/>
    </source>
</evidence>
<evidence type="ECO:0000256" key="9">
    <source>
        <dbReference type="ARBA" id="ARBA00047604"/>
    </source>
</evidence>
<keyword evidence="12" id="KW-0812">Transmembrane</keyword>
<dbReference type="InterPro" id="IPR023213">
    <property type="entry name" value="CAT-like_dom_sf"/>
</dbReference>
<keyword evidence="12" id="KW-0472">Membrane</keyword>
<evidence type="ECO:0000256" key="7">
    <source>
        <dbReference type="ARBA" id="ARBA00023315"/>
    </source>
</evidence>
<feature type="compositionally biased region" description="Basic and acidic residues" evidence="11">
    <location>
        <begin position="621"/>
        <end position="631"/>
    </location>
</feature>
<evidence type="ECO:0000256" key="2">
    <source>
        <dbReference type="ARBA" id="ARBA00004586"/>
    </source>
</evidence>
<reference evidence="16" key="1">
    <citation type="journal article" date="2019" name="Nat. Commun.">
        <title>The genome of broomcorn millet.</title>
        <authorList>
            <person name="Zou C."/>
            <person name="Miki D."/>
            <person name="Li D."/>
            <person name="Tang Q."/>
            <person name="Xiao L."/>
            <person name="Rajput S."/>
            <person name="Deng P."/>
            <person name="Jia W."/>
            <person name="Huang R."/>
            <person name="Zhang M."/>
            <person name="Sun Y."/>
            <person name="Hu J."/>
            <person name="Fu X."/>
            <person name="Schnable P.S."/>
            <person name="Li F."/>
            <person name="Zhang H."/>
            <person name="Feng B."/>
            <person name="Zhu X."/>
            <person name="Liu R."/>
            <person name="Schnable J.C."/>
            <person name="Zhu J.-K."/>
            <person name="Zhang H."/>
        </authorList>
    </citation>
    <scope>NUCLEOTIDE SEQUENCE [LARGE SCALE GENOMIC DNA]</scope>
</reference>